<comment type="subcellular location">
    <subcellularLocation>
        <location evidence="1">Nucleus</location>
    </subcellularLocation>
</comment>
<dbReference type="PANTHER" id="PTHR12940:SF0">
    <property type="entry name" value="SPLICING FACTOR ESS-2 HOMOLOG"/>
    <property type="match status" value="1"/>
</dbReference>
<evidence type="ECO:0000313" key="5">
    <source>
        <dbReference type="EMBL" id="KAF2196527.1"/>
    </source>
</evidence>
<proteinExistence type="inferred from homology"/>
<dbReference type="EMBL" id="ML994371">
    <property type="protein sequence ID" value="KAF2196527.1"/>
    <property type="molecule type" value="Genomic_DNA"/>
</dbReference>
<comment type="similarity">
    <text evidence="2">Belongs to the ESS2 family.</text>
</comment>
<name>A0A9P4JH00_9PLEO</name>
<keyword evidence="6" id="KW-1185">Reference proteome</keyword>
<feature type="compositionally biased region" description="Gly residues" evidence="4">
    <location>
        <begin position="406"/>
        <end position="415"/>
    </location>
</feature>
<feature type="compositionally biased region" description="Basic and acidic residues" evidence="4">
    <location>
        <begin position="393"/>
        <end position="405"/>
    </location>
</feature>
<reference evidence="5" key="1">
    <citation type="journal article" date="2020" name="Stud. Mycol.">
        <title>101 Dothideomycetes genomes: a test case for predicting lifestyles and emergence of pathogens.</title>
        <authorList>
            <person name="Haridas S."/>
            <person name="Albert R."/>
            <person name="Binder M."/>
            <person name="Bloem J."/>
            <person name="Labutti K."/>
            <person name="Salamov A."/>
            <person name="Andreopoulos B."/>
            <person name="Baker S."/>
            <person name="Barry K."/>
            <person name="Bills G."/>
            <person name="Bluhm B."/>
            <person name="Cannon C."/>
            <person name="Castanera R."/>
            <person name="Culley D."/>
            <person name="Daum C."/>
            <person name="Ezra D."/>
            <person name="Gonzalez J."/>
            <person name="Henrissat B."/>
            <person name="Kuo A."/>
            <person name="Liang C."/>
            <person name="Lipzen A."/>
            <person name="Lutzoni F."/>
            <person name="Magnuson J."/>
            <person name="Mondo S."/>
            <person name="Nolan M."/>
            <person name="Ohm R."/>
            <person name="Pangilinan J."/>
            <person name="Park H.-J."/>
            <person name="Ramirez L."/>
            <person name="Alfaro M."/>
            <person name="Sun H."/>
            <person name="Tritt A."/>
            <person name="Yoshinaga Y."/>
            <person name="Zwiers L.-H."/>
            <person name="Turgeon B."/>
            <person name="Goodwin S."/>
            <person name="Spatafora J."/>
            <person name="Crous P."/>
            <person name="Grigoriev I."/>
        </authorList>
    </citation>
    <scope>NUCLEOTIDE SEQUENCE</scope>
    <source>
        <strain evidence="5">ATCC 74209</strain>
    </source>
</reference>
<evidence type="ECO:0000256" key="2">
    <source>
        <dbReference type="ARBA" id="ARBA00009072"/>
    </source>
</evidence>
<evidence type="ECO:0008006" key="7">
    <source>
        <dbReference type="Google" id="ProtNLM"/>
    </source>
</evidence>
<protein>
    <recommendedName>
        <fullName evidence="7">Nuclear protein DGCR14</fullName>
    </recommendedName>
</protein>
<evidence type="ECO:0000313" key="6">
    <source>
        <dbReference type="Proteomes" id="UP000799536"/>
    </source>
</evidence>
<dbReference type="PANTHER" id="PTHR12940">
    <property type="entry name" value="ES-2 PROTEIN - RELATED"/>
    <property type="match status" value="1"/>
</dbReference>
<dbReference type="AlphaFoldDB" id="A0A9P4JH00"/>
<evidence type="ECO:0000256" key="4">
    <source>
        <dbReference type="SAM" id="MobiDB-lite"/>
    </source>
</evidence>
<dbReference type="Pfam" id="PF09751">
    <property type="entry name" value="Es2"/>
    <property type="match status" value="2"/>
</dbReference>
<gene>
    <name evidence="5" type="ORF">GQ43DRAFT_445026</name>
</gene>
<evidence type="ECO:0000256" key="1">
    <source>
        <dbReference type="ARBA" id="ARBA00004123"/>
    </source>
</evidence>
<organism evidence="5 6">
    <name type="scientific">Delitschia confertaspora ATCC 74209</name>
    <dbReference type="NCBI Taxonomy" id="1513339"/>
    <lineage>
        <taxon>Eukaryota</taxon>
        <taxon>Fungi</taxon>
        <taxon>Dikarya</taxon>
        <taxon>Ascomycota</taxon>
        <taxon>Pezizomycotina</taxon>
        <taxon>Dothideomycetes</taxon>
        <taxon>Pleosporomycetidae</taxon>
        <taxon>Pleosporales</taxon>
        <taxon>Delitschiaceae</taxon>
        <taxon>Delitschia</taxon>
    </lineage>
</organism>
<evidence type="ECO:0000256" key="3">
    <source>
        <dbReference type="ARBA" id="ARBA00023242"/>
    </source>
</evidence>
<sequence length="434" mass="47906">MVSSQNSQVLAKRSSETALMPPPPAPKRIKRPAKVLEDDEYVDRLSDIVKKQFFPDMVRREALIEYVDALRSKNRAWISEAEEKLEEVMAKVEPDMSLGAFQANYTSEDNEAVYQIMDKANEQRFQKRAWMYDNNMLPSKQRLAQQKVLEGKATKTIEFQPLNSRTATSQEIALRPSQDLDDRPAAPTTAKHTAYNSLMFIPEGVEEFTKSRTQLAEEASNAPQKAILYQNTRLPTITATSTATRPSDPPSPTLTAVRAAISGNPRPTDSEAGVESEEMVNGYAFVTELDPDVETRAGLLETYGARLGDGGHNPFHIKEAERREKLHLKMVDKIQAGKRDGNNGDGKGLGLFKGETPRFSYTPGTASRKTPGIVGTGSGGRREGVGLTPAGRRLFERVGTPRRDVGGGGLFGGGKTEGRRGLRTEWTPVVRKKD</sequence>
<dbReference type="GO" id="GO:0071013">
    <property type="term" value="C:catalytic step 2 spliceosome"/>
    <property type="evidence" value="ECO:0007669"/>
    <property type="project" value="TreeGrafter"/>
</dbReference>
<accession>A0A9P4JH00</accession>
<dbReference type="OrthoDB" id="19679at2759"/>
<dbReference type="Proteomes" id="UP000799536">
    <property type="component" value="Unassembled WGS sequence"/>
</dbReference>
<feature type="region of interest" description="Disordered" evidence="4">
    <location>
        <begin position="336"/>
        <end position="355"/>
    </location>
</feature>
<feature type="region of interest" description="Disordered" evidence="4">
    <location>
        <begin position="1"/>
        <end position="32"/>
    </location>
</feature>
<feature type="region of interest" description="Disordered" evidence="4">
    <location>
        <begin position="360"/>
        <end position="434"/>
    </location>
</feature>
<keyword evidence="3" id="KW-0539">Nucleus</keyword>
<dbReference type="InterPro" id="IPR019148">
    <property type="entry name" value="Nuclear_protein_DGCR14_ESS-2"/>
</dbReference>
<comment type="caution">
    <text evidence="5">The sequence shown here is derived from an EMBL/GenBank/DDBJ whole genome shotgun (WGS) entry which is preliminary data.</text>
</comment>